<evidence type="ECO:0000256" key="1">
    <source>
        <dbReference type="ARBA" id="ARBA00001946"/>
    </source>
</evidence>
<dbReference type="EMBL" id="NHSF01000045">
    <property type="protein sequence ID" value="MBK5930167.1"/>
    <property type="molecule type" value="Genomic_DNA"/>
</dbReference>
<dbReference type="Proteomes" id="UP001296967">
    <property type="component" value="Unassembled WGS sequence"/>
</dbReference>
<evidence type="ECO:0000256" key="9">
    <source>
        <dbReference type="ARBA" id="ARBA00022884"/>
    </source>
</evidence>
<dbReference type="GO" id="GO:0031047">
    <property type="term" value="P:regulatory ncRNA-mediated gene silencing"/>
    <property type="evidence" value="ECO:0007669"/>
    <property type="project" value="UniProtKB-KW"/>
</dbReference>
<keyword evidence="10" id="KW-0943">RNA-mediated gene silencing</keyword>
<evidence type="ECO:0000313" key="14">
    <source>
        <dbReference type="EMBL" id="MBK5930167.1"/>
    </source>
</evidence>
<dbReference type="GO" id="GO:0001510">
    <property type="term" value="P:RNA methylation"/>
    <property type="evidence" value="ECO:0007669"/>
    <property type="project" value="InterPro"/>
</dbReference>
<keyword evidence="7" id="KW-0479">Metal-binding</keyword>
<comment type="catalytic activity">
    <reaction evidence="12">
        <text>small RNA 3'-end nucleotide + S-adenosyl-L-methionine = small RNA 3'-end 2'-O-methylnucleotide + S-adenosyl-L-homocysteine + H(+)</text>
        <dbReference type="Rhea" id="RHEA:37887"/>
        <dbReference type="Rhea" id="RHEA-COMP:10415"/>
        <dbReference type="Rhea" id="RHEA-COMP:10416"/>
        <dbReference type="ChEBI" id="CHEBI:15378"/>
        <dbReference type="ChEBI" id="CHEBI:57856"/>
        <dbReference type="ChEBI" id="CHEBI:59789"/>
        <dbReference type="ChEBI" id="CHEBI:74896"/>
        <dbReference type="ChEBI" id="CHEBI:74898"/>
        <dbReference type="EC" id="2.1.1.386"/>
    </reaction>
</comment>
<organism evidence="14 15">
    <name type="scientific">Halochromatium salexigens</name>
    <name type="common">Chromatium salexigens</name>
    <dbReference type="NCBI Taxonomy" id="49447"/>
    <lineage>
        <taxon>Bacteria</taxon>
        <taxon>Pseudomonadati</taxon>
        <taxon>Pseudomonadota</taxon>
        <taxon>Gammaproteobacteria</taxon>
        <taxon>Chromatiales</taxon>
        <taxon>Chromatiaceae</taxon>
        <taxon>Halochromatium</taxon>
    </lineage>
</organism>
<dbReference type="InterPro" id="IPR029063">
    <property type="entry name" value="SAM-dependent_MTases_sf"/>
</dbReference>
<dbReference type="GO" id="GO:0046872">
    <property type="term" value="F:metal ion binding"/>
    <property type="evidence" value="ECO:0007669"/>
    <property type="project" value="UniProtKB-KW"/>
</dbReference>
<keyword evidence="15" id="KW-1185">Reference proteome</keyword>
<proteinExistence type="inferred from homology"/>
<keyword evidence="6" id="KW-0949">S-adenosyl-L-methionine</keyword>
<evidence type="ECO:0000256" key="4">
    <source>
        <dbReference type="ARBA" id="ARBA00022603"/>
    </source>
</evidence>
<dbReference type="SUPFAM" id="SSF53335">
    <property type="entry name" value="S-adenosyl-L-methionine-dependent methyltransferases"/>
    <property type="match status" value="1"/>
</dbReference>
<evidence type="ECO:0000256" key="11">
    <source>
        <dbReference type="ARBA" id="ARBA00035025"/>
    </source>
</evidence>
<feature type="region of interest" description="Disordered" evidence="13">
    <location>
        <begin position="82"/>
        <end position="101"/>
    </location>
</feature>
<dbReference type="PANTHER" id="PTHR21404">
    <property type="entry name" value="HEN1"/>
    <property type="match status" value="1"/>
</dbReference>
<keyword evidence="9" id="KW-0694">RNA-binding</keyword>
<keyword evidence="8" id="KW-0460">Magnesium</keyword>
<evidence type="ECO:0000256" key="5">
    <source>
        <dbReference type="ARBA" id="ARBA00022679"/>
    </source>
</evidence>
<comment type="caution">
    <text evidence="14">The sequence shown here is derived from an EMBL/GenBank/DDBJ whole genome shotgun (WGS) entry which is preliminary data.</text>
</comment>
<comment type="similarity">
    <text evidence="2">Belongs to the methyltransferase superfamily. HEN1 family.</text>
</comment>
<dbReference type="RefSeq" id="WP_201244589.1">
    <property type="nucleotide sequence ID" value="NZ_NHSF01000045.1"/>
</dbReference>
<reference evidence="14" key="1">
    <citation type="submission" date="2017-05" db="EMBL/GenBank/DDBJ databases">
        <authorList>
            <person name="Imhoff J.F."/>
            <person name="Rahn T."/>
            <person name="Kuenzel S."/>
            <person name="Neulinger S.C."/>
        </authorList>
    </citation>
    <scope>NUCLEOTIDE SEQUENCE</scope>
    <source>
        <strain evidence="14">DSM 4395</strain>
    </source>
</reference>
<sequence>MSTHWNNEATTPLHEERLEAVVNVVRASAARSLLDLGCGDGDVLVRLAREPGLEHIMGLDLDDRCLEQVRLRLNAEVCSRARADASDAPEKPIPAEHEQQGPKIELRHGSLTEPDSDLLGFDCALLVETIEHLDPRDLGQVEQAIFARIRPQTVVITTPNAEYNPLLEVPPNRFRHPDHRFEWDRARFQRWACGLAQRHGYRLRHRDIGGVHPLYGGASQMALLRRDLSENNTDSTALA</sequence>
<dbReference type="AlphaFoldDB" id="A0AAJ0XFY0"/>
<reference evidence="14" key="2">
    <citation type="journal article" date="2020" name="Microorganisms">
        <title>Osmotic Adaptation and Compatible Solute Biosynthesis of Phototrophic Bacteria as Revealed from Genome Analyses.</title>
        <authorList>
            <person name="Imhoff J.F."/>
            <person name="Rahn T."/>
            <person name="Kunzel S."/>
            <person name="Keller A."/>
            <person name="Neulinger S.C."/>
        </authorList>
    </citation>
    <scope>NUCLEOTIDE SEQUENCE</scope>
    <source>
        <strain evidence="14">DSM 4395</strain>
    </source>
</reference>
<evidence type="ECO:0000256" key="10">
    <source>
        <dbReference type="ARBA" id="ARBA00023158"/>
    </source>
</evidence>
<dbReference type="InterPro" id="IPR026610">
    <property type="entry name" value="Hen1"/>
</dbReference>
<dbReference type="GO" id="GO:0090486">
    <property type="term" value="F:small RNA 2'-O-methyltransferase activity"/>
    <property type="evidence" value="ECO:0007669"/>
    <property type="project" value="UniProtKB-EC"/>
</dbReference>
<dbReference type="Pfam" id="PF13489">
    <property type="entry name" value="Methyltransf_23"/>
    <property type="match status" value="1"/>
</dbReference>
<dbReference type="Gene3D" id="3.40.50.150">
    <property type="entry name" value="Vaccinia Virus protein VP39"/>
    <property type="match status" value="1"/>
</dbReference>
<evidence type="ECO:0000256" key="6">
    <source>
        <dbReference type="ARBA" id="ARBA00022691"/>
    </source>
</evidence>
<evidence type="ECO:0000256" key="13">
    <source>
        <dbReference type="SAM" id="MobiDB-lite"/>
    </source>
</evidence>
<evidence type="ECO:0000256" key="2">
    <source>
        <dbReference type="ARBA" id="ARBA00009026"/>
    </source>
</evidence>
<evidence type="ECO:0000256" key="3">
    <source>
        <dbReference type="ARBA" id="ARBA00021330"/>
    </source>
</evidence>
<comment type="cofactor">
    <cofactor evidence="1">
        <name>Mg(2+)</name>
        <dbReference type="ChEBI" id="CHEBI:18420"/>
    </cofactor>
</comment>
<keyword evidence="4" id="KW-0489">Methyltransferase</keyword>
<accession>A0AAJ0XFY0</accession>
<evidence type="ECO:0000256" key="8">
    <source>
        <dbReference type="ARBA" id="ARBA00022842"/>
    </source>
</evidence>
<protein>
    <recommendedName>
        <fullName evidence="3">Small RNA 2'-O-methyltransferase</fullName>
        <ecNumber evidence="11">2.1.1.386</ecNumber>
    </recommendedName>
</protein>
<name>A0AAJ0XFY0_HALSE</name>
<keyword evidence="5" id="KW-0808">Transferase</keyword>
<dbReference type="CDD" id="cd02440">
    <property type="entry name" value="AdoMet_MTases"/>
    <property type="match status" value="1"/>
</dbReference>
<dbReference type="PANTHER" id="PTHR21404:SF3">
    <property type="entry name" value="SMALL RNA 2'-O-METHYLTRANSFERASE"/>
    <property type="match status" value="1"/>
</dbReference>
<evidence type="ECO:0000256" key="7">
    <source>
        <dbReference type="ARBA" id="ARBA00022723"/>
    </source>
</evidence>
<dbReference type="EC" id="2.1.1.386" evidence="11"/>
<evidence type="ECO:0000256" key="12">
    <source>
        <dbReference type="ARBA" id="ARBA00048418"/>
    </source>
</evidence>
<evidence type="ECO:0000313" key="15">
    <source>
        <dbReference type="Proteomes" id="UP001296967"/>
    </source>
</evidence>
<dbReference type="GO" id="GO:0003723">
    <property type="term" value="F:RNA binding"/>
    <property type="evidence" value="ECO:0007669"/>
    <property type="project" value="UniProtKB-KW"/>
</dbReference>
<gene>
    <name evidence="14" type="ORF">CCR82_06415</name>
</gene>